<comment type="caution">
    <text evidence="1">The sequence shown here is derived from an EMBL/GenBank/DDBJ whole genome shotgun (WGS) entry which is preliminary data.</text>
</comment>
<evidence type="ECO:0000313" key="2">
    <source>
        <dbReference type="Proteomes" id="UP000823790"/>
    </source>
</evidence>
<gene>
    <name evidence="1" type="ORF">J7I44_08955</name>
</gene>
<dbReference type="EMBL" id="JAGJRS010000018">
    <property type="protein sequence ID" value="MBP1474429.1"/>
    <property type="molecule type" value="Genomic_DNA"/>
</dbReference>
<dbReference type="RefSeq" id="WP_209619191.1">
    <property type="nucleotide sequence ID" value="NZ_JAGJRS010000018.1"/>
</dbReference>
<keyword evidence="2" id="KW-1185">Reference proteome</keyword>
<accession>A0ABS4DMZ5</accession>
<proteinExistence type="predicted"/>
<name>A0ABS4DMZ5_9GAMM</name>
<sequence length="144" mass="15826">MLKRTLVGLVVFGGFMLWRYGGNATMPALADEARVAPPAGATRVTFKSGTWACTFEEFRHQVLGQKSYYAKPVVIRIVGGPPEFCREITTSHDYALLAQAPDGVTPQTPCPDQSCVGFHARVMLDGREEDWVLYAPNSFIASSR</sequence>
<protein>
    <submittedName>
        <fullName evidence="1">Uncharacterized protein</fullName>
    </submittedName>
</protein>
<dbReference type="Proteomes" id="UP000823790">
    <property type="component" value="Unassembled WGS sequence"/>
</dbReference>
<organism evidence="1 2">
    <name type="scientific">Frateuria flava</name>
    <dbReference type="NCBI Taxonomy" id="2821489"/>
    <lineage>
        <taxon>Bacteria</taxon>
        <taxon>Pseudomonadati</taxon>
        <taxon>Pseudomonadota</taxon>
        <taxon>Gammaproteobacteria</taxon>
        <taxon>Lysobacterales</taxon>
        <taxon>Rhodanobacteraceae</taxon>
        <taxon>Frateuria</taxon>
    </lineage>
</organism>
<reference evidence="1 2" key="1">
    <citation type="submission" date="2021-04" db="EMBL/GenBank/DDBJ databases">
        <authorList>
            <person name="Huq M.A."/>
        </authorList>
    </citation>
    <scope>NUCLEOTIDE SEQUENCE [LARGE SCALE GENOMIC DNA]</scope>
    <source>
        <strain evidence="1 2">MAH-13</strain>
    </source>
</reference>
<evidence type="ECO:0000313" key="1">
    <source>
        <dbReference type="EMBL" id="MBP1474429.1"/>
    </source>
</evidence>